<reference evidence="1" key="1">
    <citation type="submission" date="2023-10" db="EMBL/GenBank/DDBJ databases">
        <title>Whole genome sequencing of actinobacterial strain Amycolatopsis sp. (BCA-696) identifies the underlying plant growth-promoting genes.</title>
        <authorList>
            <person name="Gandham P."/>
            <person name="Vadla N."/>
            <person name="Saji A."/>
            <person name="Srinivas V."/>
            <person name="Ruperao P."/>
            <person name="Selvanayagam S."/>
            <person name="Saxena R.K."/>
            <person name="Rathore A."/>
            <person name="Gopalakrishnan S."/>
            <person name="Thakur V."/>
        </authorList>
    </citation>
    <scope>NUCLEOTIDE SEQUENCE</scope>
    <source>
        <strain evidence="1">BCA-696</strain>
    </source>
</reference>
<evidence type="ECO:0000313" key="1">
    <source>
        <dbReference type="EMBL" id="WYW17450.1"/>
    </source>
</evidence>
<sequence length="44" mass="4757">MRAIVDDQPSTNGLAHVPADERVESVLLTIADGPTLARKKDVTR</sequence>
<proteinExistence type="predicted"/>
<dbReference type="Proteomes" id="UP001456344">
    <property type="component" value="Chromosome"/>
</dbReference>
<organism evidence="1 2">
    <name type="scientific">Amycolatopsis coloradensis</name>
    <dbReference type="NCBI Taxonomy" id="76021"/>
    <lineage>
        <taxon>Bacteria</taxon>
        <taxon>Bacillati</taxon>
        <taxon>Actinomycetota</taxon>
        <taxon>Actinomycetes</taxon>
        <taxon>Pseudonocardiales</taxon>
        <taxon>Pseudonocardiaceae</taxon>
        <taxon>Amycolatopsis</taxon>
    </lineage>
</organism>
<accession>A0ACD5BIC3</accession>
<protein>
    <submittedName>
        <fullName evidence="1">Uncharacterized protein</fullName>
    </submittedName>
</protein>
<dbReference type="EMBL" id="CP150484">
    <property type="protein sequence ID" value="WYW17450.1"/>
    <property type="molecule type" value="Genomic_DNA"/>
</dbReference>
<gene>
    <name evidence="1" type="ORF">LCL61_18035</name>
</gene>
<evidence type="ECO:0000313" key="2">
    <source>
        <dbReference type="Proteomes" id="UP001456344"/>
    </source>
</evidence>
<keyword evidence="2" id="KW-1185">Reference proteome</keyword>
<name>A0ACD5BIC3_9PSEU</name>